<reference evidence="2" key="3">
    <citation type="submission" date="2016-10" db="EMBL/GenBank/DDBJ databases">
        <authorList>
            <person name="de Groot N.N."/>
        </authorList>
    </citation>
    <scope>NUCLEOTIDE SEQUENCE [LARGE SCALE GENOMIC DNA]</scope>
    <source>
        <strain evidence="2">CCBAU85039</strain>
    </source>
</reference>
<dbReference type="InterPro" id="IPR009057">
    <property type="entry name" value="Homeodomain-like_sf"/>
</dbReference>
<sequence>MVKWSQRHRATGSVRPGKMGGRRKRILEPHRGFIAERLEQNPHLTNQRRPSGCSALAKLGREDDAYHCTCPVLMEYSSDPIPLGADEEKPSNGIREQGVQPIADPAEDEIAHLAAKTLESFHPRRPDPG</sequence>
<protein>
    <recommendedName>
        <fullName evidence="6">Transposase</fullName>
    </recommendedName>
</protein>
<proteinExistence type="predicted"/>
<reference evidence="4" key="1">
    <citation type="submission" date="2016-10" db="EMBL/GenBank/DDBJ databases">
        <authorList>
            <person name="Wibberg D."/>
        </authorList>
    </citation>
    <scope>NUCLEOTIDE SEQUENCE [LARGE SCALE GENOMIC DNA]</scope>
</reference>
<dbReference type="EMBL" id="FOCV01000044">
    <property type="protein sequence ID" value="SEP16520.1"/>
    <property type="molecule type" value="Genomic_DNA"/>
</dbReference>
<keyword evidence="5" id="KW-1185">Reference proteome</keyword>
<evidence type="ECO:0000313" key="2">
    <source>
        <dbReference type="EMBL" id="SEI11317.1"/>
    </source>
</evidence>
<feature type="region of interest" description="Disordered" evidence="1">
    <location>
        <begin position="79"/>
        <end position="101"/>
    </location>
</feature>
<dbReference type="AlphaFoldDB" id="A0A1H8VMH3"/>
<evidence type="ECO:0008006" key="6">
    <source>
        <dbReference type="Google" id="ProtNLM"/>
    </source>
</evidence>
<evidence type="ECO:0000313" key="3">
    <source>
        <dbReference type="EMBL" id="SEP16520.1"/>
    </source>
</evidence>
<dbReference type="Proteomes" id="UP000198939">
    <property type="component" value="Unassembled WGS sequence"/>
</dbReference>
<evidence type="ECO:0000313" key="4">
    <source>
        <dbReference type="Proteomes" id="UP000183063"/>
    </source>
</evidence>
<gene>
    <name evidence="2" type="ORF">RTCCBAU85039_4659</name>
    <name evidence="3" type="ORF">SAMN05216228_104439</name>
</gene>
<reference evidence="3 5" key="2">
    <citation type="submission" date="2016-10" db="EMBL/GenBank/DDBJ databases">
        <authorList>
            <person name="Varghese N."/>
            <person name="Submissions S."/>
        </authorList>
    </citation>
    <scope>NUCLEOTIDE SEQUENCE [LARGE SCALE GENOMIC DNA]</scope>
    <source>
        <strain evidence="3 5">CGMCC 1.7071</strain>
    </source>
</reference>
<accession>A0A1H8VMH3</accession>
<feature type="region of interest" description="Disordered" evidence="1">
    <location>
        <begin position="1"/>
        <end position="24"/>
    </location>
</feature>
<feature type="compositionally biased region" description="Basic residues" evidence="1">
    <location>
        <begin position="1"/>
        <end position="10"/>
    </location>
</feature>
<evidence type="ECO:0000313" key="5">
    <source>
        <dbReference type="Proteomes" id="UP000198939"/>
    </source>
</evidence>
<dbReference type="Proteomes" id="UP000183063">
    <property type="component" value="Unassembled WGS sequence"/>
</dbReference>
<dbReference type="SUPFAM" id="SSF46689">
    <property type="entry name" value="Homeodomain-like"/>
    <property type="match status" value="1"/>
</dbReference>
<dbReference type="EMBL" id="FNXB01000030">
    <property type="protein sequence ID" value="SEI11317.1"/>
    <property type="molecule type" value="Genomic_DNA"/>
</dbReference>
<organism evidence="2 4">
    <name type="scientific">Rhizobium tibeticum</name>
    <dbReference type="NCBI Taxonomy" id="501024"/>
    <lineage>
        <taxon>Bacteria</taxon>
        <taxon>Pseudomonadati</taxon>
        <taxon>Pseudomonadota</taxon>
        <taxon>Alphaproteobacteria</taxon>
        <taxon>Hyphomicrobiales</taxon>
        <taxon>Rhizobiaceae</taxon>
        <taxon>Rhizobium/Agrobacterium group</taxon>
        <taxon>Rhizobium</taxon>
    </lineage>
</organism>
<name>A0A1H8VMH3_9HYPH</name>
<evidence type="ECO:0000256" key="1">
    <source>
        <dbReference type="SAM" id="MobiDB-lite"/>
    </source>
</evidence>